<feature type="signal peptide" evidence="2">
    <location>
        <begin position="1"/>
        <end position="18"/>
    </location>
</feature>
<feature type="domain" description="Gingipain" evidence="3">
    <location>
        <begin position="537"/>
        <end position="901"/>
    </location>
</feature>
<dbReference type="Pfam" id="PF01364">
    <property type="entry name" value="Peptidase_C25"/>
    <property type="match status" value="1"/>
</dbReference>
<name>A0A4Q7V9P2_9BACT</name>
<sequence>MRKLLIFILLFTSTYCFSQNTKTNELHWSISEIFTSEGESIQTLSFDNAITEPSANFLPFFSENFKVDQHQTNYSVVLEETIYEDLTQDEIRLINPTLIKSDFDFQLNEAGIRKQKYLQVKFLPIRRNPSNGKLEKLKQFKIKLVSQASIKRTKNENKAFYTNTSVLSSGKWIKISVDTTAIHKISYQQLLDMGIENPASVRVYGSGGGMLPEMNNEERNDDLILNPIYMSKGSDGIFNAGDYILFYAKGPRTWEYDDETKEFIHQNHLYSNTSHYFLTSDKTASPLIPLVANNPNPNFTVNDFDAYRVVDLDNKNLLRSGQLWFGQIFDITTSYSIPFYFQNLNTNENISINTHVAGRSSSNTKFILSSNETQIGEIDISSVNTSSYTATYASQIRERFTNFKATQDQFNIKIKYEKGSASSIGWLDYMRLNARCQLIFEGEQLAFRDTKSIGTGNIASFKLKNANSNTMVWDVTQTSQVKQIEIELSGNTANINVSQDKLRELVAFDLNSKFPSPKYVGVVQNQNLHALSASDLIIVSHPDFLTYANQLAEFHKTQDQLKVSLVSTESVYNEFSSGTVDAAAIRNFVKMFYDRASTEDEMPKYLLLFGDGSYDNKLASSSNTNKIPTYQSSYSLSPTQSFVTDDFFGLLDDNEGGATGLVDIGIGRLPVNSSGEAQIVTSKLLNYNKNENLGSWQTSVCFIGDDEDNNVHMRDANKLAMQLENNNPEYRIHRIFLDAFKQETTSAGDRYPEVNRKIEDNINKGCLIVNYTGHGNENGLAHEKIMMNEDIESWKNEKYLPLFMTATCEFSRFDQYQKRSAGENILLRDNGGGIGLFTTTRLVFSTPNFYLNQNFYNYVFSTNNQNESLRLGDIMRLTKNASGSSNNKRNFTLLGDPALKLNYPKENITTLKLNKVDINQATDTLKALSTITLSGQLENQNSQKLSQFNGILHATVFDKFSDKITLGNDGSPFEYKEQNNALYSGKASIKNGEFSFSFLVPKDIAADFGKGKIQYYAKNEATTASGFDNTIIVGGSNINNIDDKVGPEIELYMNDEQFVNGGATSESPILLAIVQDSSGINTLGANSDHNIIATIDQDTDNTIELNDHYQAEIDSYQKGKITYQLSNLEKGEHQLNLKIWDNLNNPSENQIDFIVAKNAKLAIEHLLNYPNPFTTHTGFYFEHNQANGEIEILIQILTVSGKLVKTIETSVNSSGFRVGPINWDGKDDFGDSIGRGVYFYRVKLRTEDGKTANKFQKLVILK</sequence>
<dbReference type="GO" id="GO:0006508">
    <property type="term" value="P:proteolysis"/>
    <property type="evidence" value="ECO:0007669"/>
    <property type="project" value="InterPro"/>
</dbReference>
<comment type="caution">
    <text evidence="4">The sequence shown here is derived from an EMBL/GenBank/DDBJ whole genome shotgun (WGS) entry which is preliminary data.</text>
</comment>
<evidence type="ECO:0000259" key="3">
    <source>
        <dbReference type="Pfam" id="PF01364"/>
    </source>
</evidence>
<dbReference type="InterPro" id="IPR029031">
    <property type="entry name" value="Gingipain_N_sf"/>
</dbReference>
<dbReference type="CDD" id="cd02258">
    <property type="entry name" value="Peptidase_C25_N"/>
    <property type="match status" value="1"/>
</dbReference>
<reference evidence="4 5" key="1">
    <citation type="submission" date="2019-02" db="EMBL/GenBank/DDBJ databases">
        <title>Genomic Encyclopedia of Type Strains, Phase IV (KMG-IV): sequencing the most valuable type-strain genomes for metagenomic binning, comparative biology and taxonomic classification.</title>
        <authorList>
            <person name="Goeker M."/>
        </authorList>
    </citation>
    <scope>NUCLEOTIDE SEQUENCE [LARGE SCALE GENOMIC DNA]</scope>
    <source>
        <strain evidence="4 5">DSM 28825</strain>
    </source>
</reference>
<feature type="chain" id="PRO_5020703516" evidence="2">
    <location>
        <begin position="19"/>
        <end position="1262"/>
    </location>
</feature>
<dbReference type="AlphaFoldDB" id="A0A4Q7V9P2"/>
<evidence type="ECO:0000256" key="1">
    <source>
        <dbReference type="ARBA" id="ARBA00022729"/>
    </source>
</evidence>
<evidence type="ECO:0000256" key="2">
    <source>
        <dbReference type="SAM" id="SignalP"/>
    </source>
</evidence>
<dbReference type="InterPro" id="IPR001769">
    <property type="entry name" value="Gingipain"/>
</dbReference>
<dbReference type="RefSeq" id="WP_130307788.1">
    <property type="nucleotide sequence ID" value="NZ_SHKN01000002.1"/>
</dbReference>
<dbReference type="NCBIfam" id="TIGR04183">
    <property type="entry name" value="Por_Secre_tail"/>
    <property type="match status" value="1"/>
</dbReference>
<keyword evidence="5" id="KW-1185">Reference proteome</keyword>
<dbReference type="InterPro" id="IPR029030">
    <property type="entry name" value="Caspase-like_dom_sf"/>
</dbReference>
<evidence type="ECO:0000313" key="4">
    <source>
        <dbReference type="EMBL" id="RZT93215.1"/>
    </source>
</evidence>
<gene>
    <name evidence="4" type="ORF">EV201_2367</name>
</gene>
<dbReference type="Proteomes" id="UP000293562">
    <property type="component" value="Unassembled WGS sequence"/>
</dbReference>
<dbReference type="Gene3D" id="3.40.50.10390">
    <property type="entry name" value="Gingipain r, domain 1"/>
    <property type="match status" value="1"/>
</dbReference>
<dbReference type="InterPro" id="IPR026444">
    <property type="entry name" value="Secre_tail"/>
</dbReference>
<keyword evidence="1 2" id="KW-0732">Signal</keyword>
<dbReference type="Gene3D" id="3.40.50.1460">
    <property type="match status" value="1"/>
</dbReference>
<proteinExistence type="predicted"/>
<dbReference type="GO" id="GO:0008234">
    <property type="term" value="F:cysteine-type peptidase activity"/>
    <property type="evidence" value="ECO:0007669"/>
    <property type="project" value="InterPro"/>
</dbReference>
<dbReference type="SUPFAM" id="SSF52129">
    <property type="entry name" value="Caspase-like"/>
    <property type="match status" value="1"/>
</dbReference>
<evidence type="ECO:0000313" key="5">
    <source>
        <dbReference type="Proteomes" id="UP000293562"/>
    </source>
</evidence>
<organism evidence="4 5">
    <name type="scientific">Ancylomarina subtilis</name>
    <dbReference type="NCBI Taxonomy" id="1639035"/>
    <lineage>
        <taxon>Bacteria</taxon>
        <taxon>Pseudomonadati</taxon>
        <taxon>Bacteroidota</taxon>
        <taxon>Bacteroidia</taxon>
        <taxon>Marinilabiliales</taxon>
        <taxon>Marinifilaceae</taxon>
        <taxon>Ancylomarina</taxon>
    </lineage>
</organism>
<dbReference type="EMBL" id="SHKN01000002">
    <property type="protein sequence ID" value="RZT93215.1"/>
    <property type="molecule type" value="Genomic_DNA"/>
</dbReference>
<dbReference type="Gene3D" id="2.60.40.4070">
    <property type="match status" value="1"/>
</dbReference>
<dbReference type="OrthoDB" id="9809780at2"/>
<dbReference type="NCBIfam" id="NF033707">
    <property type="entry name" value="T9SS_sortase"/>
    <property type="match status" value="1"/>
</dbReference>
<protein>
    <submittedName>
        <fullName evidence="4">Putative secreted protein (Por secretion system target)</fullName>
    </submittedName>
</protein>
<accession>A0A4Q7V9P2</accession>